<proteinExistence type="predicted"/>
<evidence type="ECO:0000256" key="1">
    <source>
        <dbReference type="SAM" id="SignalP"/>
    </source>
</evidence>
<dbReference type="EMBL" id="JBHSIT010000012">
    <property type="protein sequence ID" value="MFC4912538.1"/>
    <property type="molecule type" value="Genomic_DNA"/>
</dbReference>
<feature type="chain" id="PRO_5047028687" evidence="1">
    <location>
        <begin position="31"/>
        <end position="169"/>
    </location>
</feature>
<organism evidence="3 4">
    <name type="scientific">Actinomadura gamaensis</name>
    <dbReference type="NCBI Taxonomy" id="1763541"/>
    <lineage>
        <taxon>Bacteria</taxon>
        <taxon>Bacillati</taxon>
        <taxon>Actinomycetota</taxon>
        <taxon>Actinomycetes</taxon>
        <taxon>Streptosporangiales</taxon>
        <taxon>Thermomonosporaceae</taxon>
        <taxon>Actinomadura</taxon>
    </lineage>
</organism>
<dbReference type="Proteomes" id="UP001595872">
    <property type="component" value="Unassembled WGS sequence"/>
</dbReference>
<keyword evidence="4" id="KW-1185">Reference proteome</keyword>
<keyword evidence="1" id="KW-0732">Signal</keyword>
<gene>
    <name evidence="3" type="ORF">ACFPCY_34920</name>
</gene>
<accession>A0ABV9U9F8</accession>
<evidence type="ECO:0000313" key="3">
    <source>
        <dbReference type="EMBL" id="MFC4912538.1"/>
    </source>
</evidence>
<dbReference type="RefSeq" id="WP_378262543.1">
    <property type="nucleotide sequence ID" value="NZ_JBHSIT010000012.1"/>
</dbReference>
<evidence type="ECO:0000259" key="2">
    <source>
        <dbReference type="Pfam" id="PF14016"/>
    </source>
</evidence>
<name>A0ABV9U9F8_9ACTN</name>
<evidence type="ECO:0000313" key="4">
    <source>
        <dbReference type="Proteomes" id="UP001595872"/>
    </source>
</evidence>
<sequence>MRTATRTIAVTAAATMLGGLALVSSQNAMAATVKKEVPSACRPANHGARITQGSASAGHSHYRVTLVAPRGYASCELAGSPADVRFYHHGHLIGITAGRYGPQKDVVVFGPGRPVHFDIQVRNNSHGTAADEAAFPLRTPHGVIPGRSTAHGRLTVTAGTVVGPVRPGA</sequence>
<dbReference type="Pfam" id="PF14016">
    <property type="entry name" value="DUF4232"/>
    <property type="match status" value="1"/>
</dbReference>
<dbReference type="InterPro" id="IPR025326">
    <property type="entry name" value="DUF4232"/>
</dbReference>
<feature type="signal peptide" evidence="1">
    <location>
        <begin position="1"/>
        <end position="30"/>
    </location>
</feature>
<comment type="caution">
    <text evidence="3">The sequence shown here is derived from an EMBL/GenBank/DDBJ whole genome shotgun (WGS) entry which is preliminary data.</text>
</comment>
<protein>
    <submittedName>
        <fullName evidence="3">DUF4232 domain-containing protein</fullName>
    </submittedName>
</protein>
<reference evidence="4" key="1">
    <citation type="journal article" date="2019" name="Int. J. Syst. Evol. Microbiol.">
        <title>The Global Catalogue of Microorganisms (GCM) 10K type strain sequencing project: providing services to taxonomists for standard genome sequencing and annotation.</title>
        <authorList>
            <consortium name="The Broad Institute Genomics Platform"/>
            <consortium name="The Broad Institute Genome Sequencing Center for Infectious Disease"/>
            <person name="Wu L."/>
            <person name="Ma J."/>
        </authorList>
    </citation>
    <scope>NUCLEOTIDE SEQUENCE [LARGE SCALE GENOMIC DNA]</scope>
    <source>
        <strain evidence="4">KLKA75</strain>
    </source>
</reference>
<feature type="domain" description="DUF4232" evidence="2">
    <location>
        <begin position="41"/>
        <end position="155"/>
    </location>
</feature>